<dbReference type="CTD" id="3772280"/>
<evidence type="ECO:0000256" key="1">
    <source>
        <dbReference type="ARBA" id="ARBA00016556"/>
    </source>
</evidence>
<dbReference type="PANTHER" id="PTHR15666">
    <property type="entry name" value="COMM DOMAIN CONTAINING PROTEIN 5"/>
    <property type="match status" value="1"/>
</dbReference>
<dbReference type="InterPro" id="IPR017920">
    <property type="entry name" value="COMM"/>
</dbReference>
<dbReference type="PROSITE" id="PS51269">
    <property type="entry name" value="COMM"/>
    <property type="match status" value="1"/>
</dbReference>
<dbReference type="PANTHER" id="PTHR15666:SF1">
    <property type="entry name" value="COMM DOMAIN-CONTAINING PROTEIN 5"/>
    <property type="match status" value="1"/>
</dbReference>
<dbReference type="GO" id="GO:0005634">
    <property type="term" value="C:nucleus"/>
    <property type="evidence" value="ECO:0007669"/>
    <property type="project" value="TreeGrafter"/>
</dbReference>
<evidence type="ECO:0000313" key="6">
    <source>
        <dbReference type="RefSeq" id="XP_016977598.1"/>
    </source>
</evidence>
<protein>
    <recommendedName>
        <fullName evidence="1">COMM domain-containing protein 5</fullName>
    </recommendedName>
</protein>
<comment type="similarity">
    <text evidence="2">Belongs to the COMM domain-containing protein 5 family.</text>
</comment>
<evidence type="ECO:0000313" key="4">
    <source>
        <dbReference type="EnsemblMetazoa" id="XP_016977598.1"/>
    </source>
</evidence>
<reference evidence="5" key="1">
    <citation type="journal article" date="2021" name="Elife">
        <title>Highly contiguous assemblies of 101 drosophilid genomes.</title>
        <authorList>
            <person name="Kim B.Y."/>
            <person name="Wang J.R."/>
            <person name="Miller D.E."/>
            <person name="Barmina O."/>
            <person name="Delaney E."/>
            <person name="Thompson A."/>
            <person name="Comeault A.A."/>
            <person name="Peede D."/>
            <person name="D'Agostino E.R."/>
            <person name="Pelaez J."/>
            <person name="Aguilar J.M."/>
            <person name="Haji D."/>
            <person name="Matsunaga T."/>
            <person name="Armstrong E.E."/>
            <person name="Zych M."/>
            <person name="Ogawa Y."/>
            <person name="Stamenkovic-Radak M."/>
            <person name="Jelic M."/>
            <person name="Veselinovic M.S."/>
            <person name="Tanaskovic M."/>
            <person name="Eric P."/>
            <person name="Gao J.J."/>
            <person name="Katoh T.K."/>
            <person name="Toda M.J."/>
            <person name="Watabe H."/>
            <person name="Watada M."/>
            <person name="Davis J.S."/>
            <person name="Moyle L.C."/>
            <person name="Manoli G."/>
            <person name="Bertolini E."/>
            <person name="Kostal V."/>
            <person name="Hawley R.S."/>
            <person name="Takahashi A."/>
            <person name="Jones C.D."/>
            <person name="Price D.K."/>
            <person name="Whiteman N."/>
            <person name="Kopp A."/>
            <person name="Matute D.R."/>
            <person name="Petrov D.A."/>
        </authorList>
    </citation>
    <scope>NUCLEOTIDE SEQUENCE [LARGE SCALE GENOMIC DNA]</scope>
</reference>
<keyword evidence="5" id="KW-1185">Reference proteome</keyword>
<evidence type="ECO:0000256" key="2">
    <source>
        <dbReference type="ARBA" id="ARBA00093452"/>
    </source>
</evidence>
<dbReference type="GeneID" id="108043405"/>
<feature type="domain" description="COMM" evidence="3">
    <location>
        <begin position="136"/>
        <end position="199"/>
    </location>
</feature>
<reference evidence="4" key="3">
    <citation type="submission" date="2025-05" db="UniProtKB">
        <authorList>
            <consortium name="EnsemblMetazoa"/>
        </authorList>
    </citation>
    <scope>IDENTIFICATION</scope>
</reference>
<proteinExistence type="inferred from homology"/>
<organism evidence="6">
    <name type="scientific">Drosophila rhopaloa</name>
    <name type="common">Fruit fly</name>
    <dbReference type="NCBI Taxonomy" id="1041015"/>
    <lineage>
        <taxon>Eukaryota</taxon>
        <taxon>Metazoa</taxon>
        <taxon>Ecdysozoa</taxon>
        <taxon>Arthropoda</taxon>
        <taxon>Hexapoda</taxon>
        <taxon>Insecta</taxon>
        <taxon>Pterygota</taxon>
        <taxon>Neoptera</taxon>
        <taxon>Endopterygota</taxon>
        <taxon>Diptera</taxon>
        <taxon>Brachycera</taxon>
        <taxon>Muscomorpha</taxon>
        <taxon>Ephydroidea</taxon>
        <taxon>Drosophilidae</taxon>
        <taxon>Drosophila</taxon>
        <taxon>Sophophora</taxon>
    </lineage>
</organism>
<evidence type="ECO:0000313" key="5">
    <source>
        <dbReference type="Proteomes" id="UP001652680"/>
    </source>
</evidence>
<dbReference type="EnsemblMetazoa" id="XM_017122109.2">
    <property type="protein sequence ID" value="XP_016977598.1"/>
    <property type="gene ID" value="LOC108043405"/>
</dbReference>
<reference evidence="6" key="2">
    <citation type="submission" date="2025-04" db="UniProtKB">
        <authorList>
            <consortium name="RefSeq"/>
        </authorList>
    </citation>
    <scope>IDENTIFICATION</scope>
</reference>
<sequence length="205" mass="24048">MSSSFRYNLLRSVKPYTPFTSQLTKSMLRVLIQVSVHFIETKKSSSEVLSLALNKLTNAGHKIPPNFCELFTMVFLMLQIFLKYPKGVVKHNELRNCLMDDLNFTEEYADDICKVLLNHRDILSKNFSETKIDRVKMTKLQWRINISLSLNTVHIDKPTIVIHFKLQNREFRTLELPLSMFQQVRYNIALLLNELQSLQRRSALK</sequence>
<dbReference type="Pfam" id="PF07258">
    <property type="entry name" value="COMM_domain"/>
    <property type="match status" value="1"/>
</dbReference>
<evidence type="ECO:0000259" key="3">
    <source>
        <dbReference type="PROSITE" id="PS51269"/>
    </source>
</evidence>
<dbReference type="AlphaFoldDB" id="A0A6P4ERD5"/>
<gene>
    <name evidence="6" type="primary">LOC108043405</name>
    <name evidence="4" type="synonym">108043405</name>
</gene>
<dbReference type="RefSeq" id="XP_016977598.1">
    <property type="nucleotide sequence ID" value="XM_017122109.1"/>
</dbReference>
<accession>A0A6P4ERD5</accession>
<name>A0A6P4ERD5_DRORH</name>
<dbReference type="Proteomes" id="UP001652680">
    <property type="component" value="Unassembled WGS sequence"/>
</dbReference>
<dbReference type="InterPro" id="IPR037357">
    <property type="entry name" value="COMMD5"/>
</dbReference>
<dbReference type="OrthoDB" id="203754at2759"/>